<dbReference type="Pfam" id="PF07883">
    <property type="entry name" value="Cupin_2"/>
    <property type="match status" value="1"/>
</dbReference>
<dbReference type="PANTHER" id="PTHR38599">
    <property type="entry name" value="CUPIN DOMAIN PROTEIN (AFU_ORTHOLOGUE AFUA_3G13620)"/>
    <property type="match status" value="1"/>
</dbReference>
<dbReference type="InterPro" id="IPR011051">
    <property type="entry name" value="RmlC_Cupin_sf"/>
</dbReference>
<dbReference type="Proteomes" id="UP000257080">
    <property type="component" value="Unassembled WGS sequence"/>
</dbReference>
<evidence type="ECO:0000259" key="1">
    <source>
        <dbReference type="Pfam" id="PF07883"/>
    </source>
</evidence>
<evidence type="ECO:0000313" key="3">
    <source>
        <dbReference type="Proteomes" id="UP000257080"/>
    </source>
</evidence>
<proteinExistence type="predicted"/>
<accession>A0A3E0WBX9</accession>
<protein>
    <recommendedName>
        <fullName evidence="1">Cupin type-2 domain-containing protein</fullName>
    </recommendedName>
</protein>
<dbReference type="Gene3D" id="2.60.120.10">
    <property type="entry name" value="Jelly Rolls"/>
    <property type="match status" value="1"/>
</dbReference>
<gene>
    <name evidence="2" type="ORF">B7R25_09200</name>
</gene>
<dbReference type="InterPro" id="IPR014710">
    <property type="entry name" value="RmlC-like_jellyroll"/>
</dbReference>
<reference evidence="2 3" key="1">
    <citation type="submission" date="2017-04" db="EMBL/GenBank/DDBJ databases">
        <title>Comparative genome analysis of Subtercola boreus.</title>
        <authorList>
            <person name="Cho Y.-J."/>
            <person name="Cho A."/>
            <person name="Kim O.-S."/>
            <person name="Lee J.-I."/>
        </authorList>
    </citation>
    <scope>NUCLEOTIDE SEQUENCE [LARGE SCALE GENOMIC DNA]</scope>
    <source>
        <strain evidence="2 3">P28004</strain>
    </source>
</reference>
<dbReference type="SUPFAM" id="SSF51182">
    <property type="entry name" value="RmlC-like cupins"/>
    <property type="match status" value="1"/>
</dbReference>
<dbReference type="EMBL" id="NBXE01000022">
    <property type="protein sequence ID" value="RFA26910.1"/>
    <property type="molecule type" value="Genomic_DNA"/>
</dbReference>
<comment type="caution">
    <text evidence="2">The sequence shown here is derived from an EMBL/GenBank/DDBJ whole genome shotgun (WGS) entry which is preliminary data.</text>
</comment>
<dbReference type="OrthoDB" id="122936at2"/>
<dbReference type="PANTHER" id="PTHR38599:SF1">
    <property type="entry name" value="CUPIN DOMAIN PROTEIN (AFU_ORTHOLOGUE AFUA_3G13620)"/>
    <property type="match status" value="1"/>
</dbReference>
<dbReference type="RefSeq" id="WP_116422257.1">
    <property type="nucleotide sequence ID" value="NZ_NBXE01000022.1"/>
</dbReference>
<evidence type="ECO:0000313" key="2">
    <source>
        <dbReference type="EMBL" id="RFA26910.1"/>
    </source>
</evidence>
<dbReference type="InterPro" id="IPR013096">
    <property type="entry name" value="Cupin_2"/>
</dbReference>
<feature type="domain" description="Cupin type-2" evidence="1">
    <location>
        <begin position="27"/>
        <end position="79"/>
    </location>
</feature>
<dbReference type="AlphaFoldDB" id="A0A3E0WBX9"/>
<organism evidence="2 3">
    <name type="scientific">Subtercola boreus</name>
    <dbReference type="NCBI Taxonomy" id="120213"/>
    <lineage>
        <taxon>Bacteria</taxon>
        <taxon>Bacillati</taxon>
        <taxon>Actinomycetota</taxon>
        <taxon>Actinomycetes</taxon>
        <taxon>Micrococcales</taxon>
        <taxon>Microbacteriaceae</taxon>
        <taxon>Subtercola</taxon>
    </lineage>
</organism>
<name>A0A3E0WBX9_9MICO</name>
<sequence>MTEPVVRNTLLEQTLPGKITGAVAMRRITLQPNVEGGPHHHNGPVFGVVESGSVFFRVDGGPEKILRAGDVFYEPADVVIDRFDATDEGVTFLGVFLSEPGMDPELTAGPPPA</sequence>